<dbReference type="Proteomes" id="UP000269689">
    <property type="component" value="Unassembled WGS sequence"/>
</dbReference>
<reference evidence="2 3" key="1">
    <citation type="submission" date="2018-11" db="EMBL/GenBank/DDBJ databases">
        <title>Genomic Encyclopedia of Type Strains, Phase IV (KMG-IV): sequencing the most valuable type-strain genomes for metagenomic binning, comparative biology and taxonomic classification.</title>
        <authorList>
            <person name="Goeker M."/>
        </authorList>
    </citation>
    <scope>NUCLEOTIDE SEQUENCE [LARGE SCALE GENOMIC DNA]</scope>
    <source>
        <strain evidence="2 3">DSM 104731</strain>
    </source>
</reference>
<name>A0A3N4UI37_9RHOB</name>
<keyword evidence="3" id="KW-1185">Reference proteome</keyword>
<dbReference type="AlphaFoldDB" id="A0A3N4UI37"/>
<evidence type="ECO:0000256" key="1">
    <source>
        <dbReference type="SAM" id="MobiDB-lite"/>
    </source>
</evidence>
<gene>
    <name evidence="2" type="ORF">EDD53_1361</name>
</gene>
<accession>A0A3N4UI37</accession>
<proteinExistence type="predicted"/>
<organism evidence="2 3">
    <name type="scientific">Pacificibacter maritimus</name>
    <dbReference type="NCBI Taxonomy" id="762213"/>
    <lineage>
        <taxon>Bacteria</taxon>
        <taxon>Pseudomonadati</taxon>
        <taxon>Pseudomonadota</taxon>
        <taxon>Alphaproteobacteria</taxon>
        <taxon>Rhodobacterales</taxon>
        <taxon>Roseobacteraceae</taxon>
        <taxon>Pacificibacter</taxon>
    </lineage>
</organism>
<dbReference type="RefSeq" id="WP_170162702.1">
    <property type="nucleotide sequence ID" value="NZ_RKQK01000002.1"/>
</dbReference>
<evidence type="ECO:0000313" key="2">
    <source>
        <dbReference type="EMBL" id="RPE66961.1"/>
    </source>
</evidence>
<sequence length="51" mass="5480">MEKKSVTSKPAKPAVSARDARLKAALKANLGRRKQLSRAKAAADKTDTQSE</sequence>
<protein>
    <submittedName>
        <fullName evidence="2">Uncharacterized protein</fullName>
    </submittedName>
</protein>
<feature type="compositionally biased region" description="Basic and acidic residues" evidence="1">
    <location>
        <begin position="41"/>
        <end position="51"/>
    </location>
</feature>
<evidence type="ECO:0000313" key="3">
    <source>
        <dbReference type="Proteomes" id="UP000269689"/>
    </source>
</evidence>
<feature type="region of interest" description="Disordered" evidence="1">
    <location>
        <begin position="27"/>
        <end position="51"/>
    </location>
</feature>
<dbReference type="EMBL" id="RKQK01000002">
    <property type="protein sequence ID" value="RPE66961.1"/>
    <property type="molecule type" value="Genomic_DNA"/>
</dbReference>
<comment type="caution">
    <text evidence="2">The sequence shown here is derived from an EMBL/GenBank/DDBJ whole genome shotgun (WGS) entry which is preliminary data.</text>
</comment>